<dbReference type="EMBL" id="JAINUG010000032">
    <property type="protein sequence ID" value="KAJ8408964.1"/>
    <property type="molecule type" value="Genomic_DNA"/>
</dbReference>
<reference evidence="2" key="1">
    <citation type="journal article" date="2023" name="Science">
        <title>Genome structures resolve the early diversification of teleost fishes.</title>
        <authorList>
            <person name="Parey E."/>
            <person name="Louis A."/>
            <person name="Montfort J."/>
            <person name="Bouchez O."/>
            <person name="Roques C."/>
            <person name="Iampietro C."/>
            <person name="Lluch J."/>
            <person name="Castinel A."/>
            <person name="Donnadieu C."/>
            <person name="Desvignes T."/>
            <person name="Floi Bucao C."/>
            <person name="Jouanno E."/>
            <person name="Wen M."/>
            <person name="Mejri S."/>
            <person name="Dirks R."/>
            <person name="Jansen H."/>
            <person name="Henkel C."/>
            <person name="Chen W.J."/>
            <person name="Zahm M."/>
            <person name="Cabau C."/>
            <person name="Klopp C."/>
            <person name="Thompson A.W."/>
            <person name="Robinson-Rechavi M."/>
            <person name="Braasch I."/>
            <person name="Lecointre G."/>
            <person name="Bobe J."/>
            <person name="Postlethwait J.H."/>
            <person name="Berthelot C."/>
            <person name="Roest Crollius H."/>
            <person name="Guiguen Y."/>
        </authorList>
    </citation>
    <scope>NUCLEOTIDE SEQUENCE</scope>
    <source>
        <strain evidence="2">NC1722</strain>
    </source>
</reference>
<proteinExistence type="predicted"/>
<feature type="region of interest" description="Disordered" evidence="1">
    <location>
        <begin position="1"/>
        <end position="56"/>
    </location>
</feature>
<comment type="caution">
    <text evidence="2">The sequence shown here is derived from an EMBL/GenBank/DDBJ whole genome shotgun (WGS) entry which is preliminary data.</text>
</comment>
<accession>A0AAD7SUE4</accession>
<evidence type="ECO:0000313" key="2">
    <source>
        <dbReference type="EMBL" id="KAJ8408964.1"/>
    </source>
</evidence>
<organism evidence="2 3">
    <name type="scientific">Aldrovandia affinis</name>
    <dbReference type="NCBI Taxonomy" id="143900"/>
    <lineage>
        <taxon>Eukaryota</taxon>
        <taxon>Metazoa</taxon>
        <taxon>Chordata</taxon>
        <taxon>Craniata</taxon>
        <taxon>Vertebrata</taxon>
        <taxon>Euteleostomi</taxon>
        <taxon>Actinopterygii</taxon>
        <taxon>Neopterygii</taxon>
        <taxon>Teleostei</taxon>
        <taxon>Notacanthiformes</taxon>
        <taxon>Halosauridae</taxon>
        <taxon>Aldrovandia</taxon>
    </lineage>
</organism>
<dbReference type="Proteomes" id="UP001221898">
    <property type="component" value="Unassembled WGS sequence"/>
</dbReference>
<keyword evidence="3" id="KW-1185">Reference proteome</keyword>
<evidence type="ECO:0000313" key="3">
    <source>
        <dbReference type="Proteomes" id="UP001221898"/>
    </source>
</evidence>
<protein>
    <submittedName>
        <fullName evidence="2">Uncharacterized protein</fullName>
    </submittedName>
</protein>
<name>A0AAD7SUE4_9TELE</name>
<sequence>MAAGGGSRNGGSYLVAAERAQRPPGIRRQKPTSSLFNLEAESPIDSPLSSNPPLRTPSCRLHTGAWINPTPCQTHTRVRKYCAHTPAVSKEQEASRKAMLSPVNLGNEAWNLQ</sequence>
<evidence type="ECO:0000256" key="1">
    <source>
        <dbReference type="SAM" id="MobiDB-lite"/>
    </source>
</evidence>
<gene>
    <name evidence="2" type="ORF">AAFF_G00239850</name>
</gene>
<dbReference type="AlphaFoldDB" id="A0AAD7SUE4"/>